<name>A0A9P1IAR9_9PELO</name>
<dbReference type="AlphaFoldDB" id="A0A9P1IAR9"/>
<reference evidence="3" key="1">
    <citation type="submission" date="2022-11" db="EMBL/GenBank/DDBJ databases">
        <authorList>
            <person name="Kikuchi T."/>
        </authorList>
    </citation>
    <scope>NUCLEOTIDE SEQUENCE</scope>
    <source>
        <strain evidence="3">PS1010</strain>
    </source>
</reference>
<accession>A0A9P1IAR9</accession>
<keyword evidence="1" id="KW-1133">Transmembrane helix</keyword>
<dbReference type="Proteomes" id="UP001152747">
    <property type="component" value="Unassembled WGS sequence"/>
</dbReference>
<sequence>MLISFFLFLFYFLRFCSAELLRTAYCVDKCDVFLHLADAKIPICDEESYLKMNHCVTEMSCSWTESDMEKHRHVANSSEEIICCYRVTKKDGVCENQQQNIENTQPSNDCVIAHAPALLSFITVLLVVIAFQTTYIIWICLTQNNFTKKISHFDNPRLLSS</sequence>
<evidence type="ECO:0000313" key="3">
    <source>
        <dbReference type="EMBL" id="CAI5441408.1"/>
    </source>
</evidence>
<keyword evidence="4" id="KW-1185">Reference proteome</keyword>
<proteinExistence type="predicted"/>
<evidence type="ECO:0000313" key="4">
    <source>
        <dbReference type="Proteomes" id="UP001152747"/>
    </source>
</evidence>
<keyword evidence="1" id="KW-0812">Transmembrane</keyword>
<evidence type="ECO:0000256" key="1">
    <source>
        <dbReference type="SAM" id="Phobius"/>
    </source>
</evidence>
<dbReference type="OrthoDB" id="5865607at2759"/>
<comment type="caution">
    <text evidence="3">The sequence shown here is derived from an EMBL/GenBank/DDBJ whole genome shotgun (WGS) entry which is preliminary data.</text>
</comment>
<evidence type="ECO:0000256" key="2">
    <source>
        <dbReference type="SAM" id="SignalP"/>
    </source>
</evidence>
<feature type="chain" id="PRO_5040311877" evidence="2">
    <location>
        <begin position="19"/>
        <end position="161"/>
    </location>
</feature>
<dbReference type="EMBL" id="CANHGI010000002">
    <property type="protein sequence ID" value="CAI5441408.1"/>
    <property type="molecule type" value="Genomic_DNA"/>
</dbReference>
<gene>
    <name evidence="3" type="ORF">CAMP_LOCUS4045</name>
</gene>
<feature type="signal peptide" evidence="2">
    <location>
        <begin position="1"/>
        <end position="18"/>
    </location>
</feature>
<keyword evidence="2" id="KW-0732">Signal</keyword>
<keyword evidence="1" id="KW-0472">Membrane</keyword>
<organism evidence="3 4">
    <name type="scientific">Caenorhabditis angaria</name>
    <dbReference type="NCBI Taxonomy" id="860376"/>
    <lineage>
        <taxon>Eukaryota</taxon>
        <taxon>Metazoa</taxon>
        <taxon>Ecdysozoa</taxon>
        <taxon>Nematoda</taxon>
        <taxon>Chromadorea</taxon>
        <taxon>Rhabditida</taxon>
        <taxon>Rhabditina</taxon>
        <taxon>Rhabditomorpha</taxon>
        <taxon>Rhabditoidea</taxon>
        <taxon>Rhabditidae</taxon>
        <taxon>Peloderinae</taxon>
        <taxon>Caenorhabditis</taxon>
    </lineage>
</organism>
<protein>
    <submittedName>
        <fullName evidence="3">Uncharacterized protein</fullName>
    </submittedName>
</protein>
<feature type="transmembrane region" description="Helical" evidence="1">
    <location>
        <begin position="117"/>
        <end position="141"/>
    </location>
</feature>